<dbReference type="SMART" id="SM00382">
    <property type="entry name" value="AAA"/>
    <property type="match status" value="1"/>
</dbReference>
<dbReference type="InterPro" id="IPR003439">
    <property type="entry name" value="ABC_transporter-like_ATP-bd"/>
</dbReference>
<dbReference type="AlphaFoldDB" id="A0A941ES76"/>
<feature type="transmembrane region" description="Helical" evidence="4">
    <location>
        <begin position="170"/>
        <end position="192"/>
    </location>
</feature>
<evidence type="ECO:0000313" key="7">
    <source>
        <dbReference type="Proteomes" id="UP000675781"/>
    </source>
</evidence>
<dbReference type="Proteomes" id="UP000675781">
    <property type="component" value="Unassembled WGS sequence"/>
</dbReference>
<proteinExistence type="predicted"/>
<dbReference type="PROSITE" id="PS50893">
    <property type="entry name" value="ABC_TRANSPORTER_2"/>
    <property type="match status" value="1"/>
</dbReference>
<accession>A0A941ES76</accession>
<feature type="domain" description="ABC transporter" evidence="5">
    <location>
        <begin position="380"/>
        <end position="623"/>
    </location>
</feature>
<dbReference type="GO" id="GO:0005524">
    <property type="term" value="F:ATP binding"/>
    <property type="evidence" value="ECO:0007669"/>
    <property type="project" value="UniProtKB-KW"/>
</dbReference>
<feature type="transmembrane region" description="Helical" evidence="4">
    <location>
        <begin position="89"/>
        <end position="112"/>
    </location>
</feature>
<dbReference type="EMBL" id="JAGSOG010000099">
    <property type="protein sequence ID" value="MBR7835533.1"/>
    <property type="molecule type" value="Genomic_DNA"/>
</dbReference>
<dbReference type="GO" id="GO:0016887">
    <property type="term" value="F:ATP hydrolysis activity"/>
    <property type="evidence" value="ECO:0007669"/>
    <property type="project" value="InterPro"/>
</dbReference>
<comment type="caution">
    <text evidence="6">The sequence shown here is derived from an EMBL/GenBank/DDBJ whole genome shotgun (WGS) entry which is preliminary data.</text>
</comment>
<name>A0A941ES76_9ACTN</name>
<evidence type="ECO:0000256" key="1">
    <source>
        <dbReference type="ARBA" id="ARBA00022741"/>
    </source>
</evidence>
<evidence type="ECO:0000313" key="6">
    <source>
        <dbReference type="EMBL" id="MBR7835533.1"/>
    </source>
</evidence>
<reference evidence="6" key="1">
    <citation type="submission" date="2021-04" db="EMBL/GenBank/DDBJ databases">
        <title>Genome based classification of Actinospica acidithermotolerans sp. nov., an actinobacterium isolated from an Indonesian hot spring.</title>
        <authorList>
            <person name="Kusuma A.B."/>
            <person name="Putra K.E."/>
            <person name="Nafisah S."/>
            <person name="Loh J."/>
            <person name="Nouioui I."/>
            <person name="Goodfellow M."/>
        </authorList>
    </citation>
    <scope>NUCLEOTIDE SEQUENCE</scope>
    <source>
        <strain evidence="6">CSCA 57</strain>
    </source>
</reference>
<dbReference type="CDD" id="cd03228">
    <property type="entry name" value="ABCC_MRP_Like"/>
    <property type="match status" value="1"/>
</dbReference>
<feature type="region of interest" description="Disordered" evidence="3">
    <location>
        <begin position="1"/>
        <end position="25"/>
    </location>
</feature>
<dbReference type="Pfam" id="PF00005">
    <property type="entry name" value="ABC_tran"/>
    <property type="match status" value="1"/>
</dbReference>
<keyword evidence="4" id="KW-1133">Transmembrane helix</keyword>
<keyword evidence="2 6" id="KW-0067">ATP-binding</keyword>
<dbReference type="PANTHER" id="PTHR24221">
    <property type="entry name" value="ATP-BINDING CASSETTE SUB-FAMILY B"/>
    <property type="match status" value="1"/>
</dbReference>
<keyword evidence="7" id="KW-1185">Reference proteome</keyword>
<organism evidence="6 7">
    <name type="scientific">Actinospica durhamensis</name>
    <dbReference type="NCBI Taxonomy" id="1508375"/>
    <lineage>
        <taxon>Bacteria</taxon>
        <taxon>Bacillati</taxon>
        <taxon>Actinomycetota</taxon>
        <taxon>Actinomycetes</taxon>
        <taxon>Catenulisporales</taxon>
        <taxon>Actinospicaceae</taxon>
        <taxon>Actinospica</taxon>
    </lineage>
</organism>
<evidence type="ECO:0000256" key="3">
    <source>
        <dbReference type="SAM" id="MobiDB-lite"/>
    </source>
</evidence>
<dbReference type="InterPro" id="IPR027417">
    <property type="entry name" value="P-loop_NTPase"/>
</dbReference>
<keyword evidence="1" id="KW-0547">Nucleotide-binding</keyword>
<dbReference type="InterPro" id="IPR039421">
    <property type="entry name" value="Type_1_exporter"/>
</dbReference>
<dbReference type="PANTHER" id="PTHR24221:SF646">
    <property type="entry name" value="HAEMOLYSIN SECRETION ATP-BINDING PROTEIN"/>
    <property type="match status" value="1"/>
</dbReference>
<dbReference type="Gene3D" id="3.40.50.300">
    <property type="entry name" value="P-loop containing nucleotide triphosphate hydrolases"/>
    <property type="match status" value="1"/>
</dbReference>
<gene>
    <name evidence="6" type="ORF">KDL01_19815</name>
</gene>
<feature type="transmembrane region" description="Helical" evidence="4">
    <location>
        <begin position="45"/>
        <end position="69"/>
    </location>
</feature>
<dbReference type="InterPro" id="IPR003593">
    <property type="entry name" value="AAA+_ATPase"/>
</dbReference>
<evidence type="ECO:0000256" key="2">
    <source>
        <dbReference type="ARBA" id="ARBA00022840"/>
    </source>
</evidence>
<protein>
    <submittedName>
        <fullName evidence="6">ATP-binding cassette domain-containing protein</fullName>
    </submittedName>
</protein>
<evidence type="ECO:0000256" key="4">
    <source>
        <dbReference type="SAM" id="Phobius"/>
    </source>
</evidence>
<dbReference type="RefSeq" id="WP_212530026.1">
    <property type="nucleotide sequence ID" value="NZ_JAGSOG010000099.1"/>
</dbReference>
<dbReference type="GO" id="GO:0034040">
    <property type="term" value="F:ATPase-coupled lipid transmembrane transporter activity"/>
    <property type="evidence" value="ECO:0007669"/>
    <property type="project" value="TreeGrafter"/>
</dbReference>
<dbReference type="SUPFAM" id="SSF52540">
    <property type="entry name" value="P-loop containing nucleoside triphosphate hydrolases"/>
    <property type="match status" value="1"/>
</dbReference>
<evidence type="ECO:0000259" key="5">
    <source>
        <dbReference type="PROSITE" id="PS50893"/>
    </source>
</evidence>
<sequence length="648" mass="69403">MTSTTAAALKPPATPKAPEAPKSPAAAHPRIALLRILGPAGRGPLTAITGLALVKSLLPAATALIMAALVERAESHAPATVFAAELVPLLLFGLVLLAGHVIDAATGPLTYLARARIDGAHRARLARLAATTPTIEALERPDVQALIRLSRAEPENWTERTPADGALGQLRLLLGLTGLIGSCAVLAGYALWPIPLLLGPAAANQYLRNRQAHQFTRVWRASNPEWLHADVWKQAVLTPGTAVEQRVFGAEDWMLGRMMHHALIMFEPIWAMSVRLLRNEWTQFLLVATPLLILFGEVADRAAHGRSSVALETAVFAAGWSVFQTLGYSEDVRSVRAAADSLVAYDELCAALGPSATAASAEVPAPAPAPDDASDAAGLVRFEDVSFRYPGTERLVLDGLDLEIRQGELLALVGLNGAGKSTLIKLLSGLYLPTGGRITAGGRELGPAGIDAWREQISVVFQDFAKYHLPVRDNVALGRGRIPVDEDALAAAARDAGLDQLLTRLPDGWDTPLSRAVAGGVDLSGGQWQQVVLARALYAVHTGARLLVLDEPTAHLDVRTEFDVFHRLAAHKHDAGVVLISHRLSTVRQADRIVLLEDGRITETGDHDELLALGGRYAELFAIQAERFTRGYDDRVDPDQEETAPWAA</sequence>
<keyword evidence="4" id="KW-0472">Membrane</keyword>
<keyword evidence="4" id="KW-0812">Transmembrane</keyword>